<organism evidence="2 3">
    <name type="scientific">Agrilactobacillus yilanensis</name>
    <dbReference type="NCBI Taxonomy" id="2485997"/>
    <lineage>
        <taxon>Bacteria</taxon>
        <taxon>Bacillati</taxon>
        <taxon>Bacillota</taxon>
        <taxon>Bacilli</taxon>
        <taxon>Lactobacillales</taxon>
        <taxon>Lactobacillaceae</taxon>
        <taxon>Agrilactobacillus</taxon>
    </lineage>
</organism>
<dbReference type="PANTHER" id="PTHR46517:SF1">
    <property type="entry name" value="FRUCTOSE-2,6-BISPHOSPHATASE TIGAR"/>
    <property type="match status" value="1"/>
</dbReference>
<dbReference type="InterPro" id="IPR051695">
    <property type="entry name" value="Phosphoglycerate_Mutase"/>
</dbReference>
<dbReference type="Proteomes" id="UP001597267">
    <property type="component" value="Unassembled WGS sequence"/>
</dbReference>
<evidence type="ECO:0000313" key="2">
    <source>
        <dbReference type="EMBL" id="MFD1671224.1"/>
    </source>
</evidence>
<keyword evidence="3" id="KW-1185">Reference proteome</keyword>
<gene>
    <name evidence="2" type="ORF">ACFQ5M_03865</name>
</gene>
<dbReference type="PROSITE" id="PS00175">
    <property type="entry name" value="PG_MUTASE"/>
    <property type="match status" value="1"/>
</dbReference>
<dbReference type="InterPro" id="IPR013078">
    <property type="entry name" value="His_Pase_superF_clade-1"/>
</dbReference>
<dbReference type="Pfam" id="PF00300">
    <property type="entry name" value="His_Phos_1"/>
    <property type="match status" value="1"/>
</dbReference>
<dbReference type="InterPro" id="IPR001345">
    <property type="entry name" value="PG/BPGM_mutase_AS"/>
</dbReference>
<evidence type="ECO:0000256" key="1">
    <source>
        <dbReference type="ARBA" id="ARBA00022801"/>
    </source>
</evidence>
<dbReference type="SUPFAM" id="SSF53254">
    <property type="entry name" value="Phosphoglycerate mutase-like"/>
    <property type="match status" value="1"/>
</dbReference>
<dbReference type="PANTHER" id="PTHR46517">
    <property type="entry name" value="FRUCTOSE-2,6-BISPHOSPHATASE TIGAR"/>
    <property type="match status" value="1"/>
</dbReference>
<sequence length="229" mass="25784">MCETTATNLILVRHGQTEFNKQNRLQGLSNSSLTTAGIQAAQSVGKSLQDIPIFRTYCSDSIRTIQTATEILTAANKADVPLIKESFLREYYFGDFEGVKYNKAFRQLVQRYGLRTSRQVLNGTHFLEMTLNGFSHLDQTGQAENYQEISNRLQAGLKRILEQPENQGQNLLVVSHGVLLGTLIYMVDPEKTPRTLLKNASVSLLRYSEGRFKIIALNQTNIAEIKELL</sequence>
<keyword evidence="1" id="KW-0378">Hydrolase</keyword>
<dbReference type="SMART" id="SM00855">
    <property type="entry name" value="PGAM"/>
    <property type="match status" value="1"/>
</dbReference>
<dbReference type="CDD" id="cd07067">
    <property type="entry name" value="HP_PGM_like"/>
    <property type="match status" value="1"/>
</dbReference>
<evidence type="ECO:0000313" key="3">
    <source>
        <dbReference type="Proteomes" id="UP001597267"/>
    </source>
</evidence>
<comment type="caution">
    <text evidence="2">The sequence shown here is derived from an EMBL/GenBank/DDBJ whole genome shotgun (WGS) entry which is preliminary data.</text>
</comment>
<dbReference type="InterPro" id="IPR029033">
    <property type="entry name" value="His_PPase_superfam"/>
</dbReference>
<reference evidence="3" key="1">
    <citation type="journal article" date="2019" name="Int. J. Syst. Evol. Microbiol.">
        <title>The Global Catalogue of Microorganisms (GCM) 10K type strain sequencing project: providing services to taxonomists for standard genome sequencing and annotation.</title>
        <authorList>
            <consortium name="The Broad Institute Genomics Platform"/>
            <consortium name="The Broad Institute Genome Sequencing Center for Infectious Disease"/>
            <person name="Wu L."/>
            <person name="Ma J."/>
        </authorList>
    </citation>
    <scope>NUCLEOTIDE SEQUENCE [LARGE SCALE GENOMIC DNA]</scope>
    <source>
        <strain evidence="3">CCM 8896</strain>
    </source>
</reference>
<name>A0ABW4J5H3_9LACO</name>
<dbReference type="EMBL" id="JBHTOP010000006">
    <property type="protein sequence ID" value="MFD1671224.1"/>
    <property type="molecule type" value="Genomic_DNA"/>
</dbReference>
<accession>A0ABW4J5H3</accession>
<protein>
    <submittedName>
        <fullName evidence="2">Histidine phosphatase family protein</fullName>
    </submittedName>
</protein>
<proteinExistence type="predicted"/>
<dbReference type="Gene3D" id="3.40.50.1240">
    <property type="entry name" value="Phosphoglycerate mutase-like"/>
    <property type="match status" value="1"/>
</dbReference>
<dbReference type="RefSeq" id="WP_125713616.1">
    <property type="nucleotide sequence ID" value="NZ_JBHTOP010000006.1"/>
</dbReference>